<dbReference type="InterPro" id="IPR011009">
    <property type="entry name" value="Kinase-like_dom_sf"/>
</dbReference>
<dbReference type="GO" id="GO:0004674">
    <property type="term" value="F:protein serine/threonine kinase activity"/>
    <property type="evidence" value="ECO:0007669"/>
    <property type="project" value="UniProtKB-KW"/>
</dbReference>
<dbReference type="RefSeq" id="XP_041168095.1">
    <property type="nucleotide sequence ID" value="XM_041296435.1"/>
</dbReference>
<keyword evidence="6" id="KW-1185">Reference proteome</keyword>
<dbReference type="OrthoDB" id="301415at2759"/>
<sequence>AAFLLEELIEGGDDTFLKFIHNMDANPLLDELDYGYDMAEFFAFTQHVQYVKTGQLAFISDYQGTTVLLTDPQIMTDPNGSDIFGDGNIEASVSNFETQHACNEYCEWPGFGL</sequence>
<evidence type="ECO:0000256" key="3">
    <source>
        <dbReference type="ARBA" id="ARBA00022777"/>
    </source>
</evidence>
<dbReference type="InterPro" id="IPR004166">
    <property type="entry name" value="a-kinase_dom"/>
</dbReference>
<dbReference type="Proteomes" id="UP000719766">
    <property type="component" value="Unassembled WGS sequence"/>
</dbReference>
<protein>
    <recommendedName>
        <fullName evidence="4">Alpha-type protein kinase domain-containing protein</fullName>
    </recommendedName>
</protein>
<evidence type="ECO:0000313" key="5">
    <source>
        <dbReference type="EMBL" id="KAG1810430.1"/>
    </source>
</evidence>
<feature type="non-terminal residue" evidence="5">
    <location>
        <position position="1"/>
    </location>
</feature>
<dbReference type="GO" id="GO:0005524">
    <property type="term" value="F:ATP binding"/>
    <property type="evidence" value="ECO:0007669"/>
    <property type="project" value="InterPro"/>
</dbReference>
<keyword evidence="2" id="KW-0808">Transferase</keyword>
<evidence type="ECO:0000259" key="4">
    <source>
        <dbReference type="PROSITE" id="PS51158"/>
    </source>
</evidence>
<gene>
    <name evidence="5" type="ORF">HD556DRAFT_1204162</name>
</gene>
<comment type="caution">
    <text evidence="5">The sequence shown here is derived from an EMBL/GenBank/DDBJ whole genome shotgun (WGS) entry which is preliminary data.</text>
</comment>
<feature type="domain" description="Alpha-type protein kinase" evidence="4">
    <location>
        <begin position="1"/>
        <end position="113"/>
    </location>
</feature>
<dbReference type="PROSITE" id="PS51158">
    <property type="entry name" value="ALPHA_KINASE"/>
    <property type="match status" value="1"/>
</dbReference>
<organism evidence="5 6">
    <name type="scientific">Suillus plorans</name>
    <dbReference type="NCBI Taxonomy" id="116603"/>
    <lineage>
        <taxon>Eukaryota</taxon>
        <taxon>Fungi</taxon>
        <taxon>Dikarya</taxon>
        <taxon>Basidiomycota</taxon>
        <taxon>Agaricomycotina</taxon>
        <taxon>Agaricomycetes</taxon>
        <taxon>Agaricomycetidae</taxon>
        <taxon>Boletales</taxon>
        <taxon>Suillineae</taxon>
        <taxon>Suillaceae</taxon>
        <taxon>Suillus</taxon>
    </lineage>
</organism>
<feature type="non-terminal residue" evidence="5">
    <location>
        <position position="113"/>
    </location>
</feature>
<evidence type="ECO:0000313" key="6">
    <source>
        <dbReference type="Proteomes" id="UP000719766"/>
    </source>
</evidence>
<keyword evidence="1" id="KW-0723">Serine/threonine-protein kinase</keyword>
<reference evidence="5" key="1">
    <citation type="journal article" date="2020" name="New Phytol.">
        <title>Comparative genomics reveals dynamic genome evolution in host specialist ectomycorrhizal fungi.</title>
        <authorList>
            <person name="Lofgren L.A."/>
            <person name="Nguyen N.H."/>
            <person name="Vilgalys R."/>
            <person name="Ruytinx J."/>
            <person name="Liao H.L."/>
            <person name="Branco S."/>
            <person name="Kuo A."/>
            <person name="LaButti K."/>
            <person name="Lipzen A."/>
            <person name="Andreopoulos W."/>
            <person name="Pangilinan J."/>
            <person name="Riley R."/>
            <person name="Hundley H."/>
            <person name="Na H."/>
            <person name="Barry K."/>
            <person name="Grigoriev I.V."/>
            <person name="Stajich J.E."/>
            <person name="Kennedy P.G."/>
        </authorList>
    </citation>
    <scope>NUCLEOTIDE SEQUENCE</scope>
    <source>
        <strain evidence="5">S12</strain>
    </source>
</reference>
<evidence type="ECO:0000256" key="2">
    <source>
        <dbReference type="ARBA" id="ARBA00022679"/>
    </source>
</evidence>
<dbReference type="Gene3D" id="3.20.200.10">
    <property type="entry name" value="MHCK/EF2 kinase"/>
    <property type="match status" value="1"/>
</dbReference>
<name>A0A9P7E3T1_9AGAM</name>
<dbReference type="GeneID" id="64590199"/>
<dbReference type="Pfam" id="PF02816">
    <property type="entry name" value="Alpha_kinase"/>
    <property type="match status" value="1"/>
</dbReference>
<accession>A0A9P7E3T1</accession>
<proteinExistence type="predicted"/>
<keyword evidence="3" id="KW-0418">Kinase</keyword>
<dbReference type="SUPFAM" id="SSF56112">
    <property type="entry name" value="Protein kinase-like (PK-like)"/>
    <property type="match status" value="1"/>
</dbReference>
<dbReference type="EMBL" id="JABBWE010000001">
    <property type="protein sequence ID" value="KAG1810430.1"/>
    <property type="molecule type" value="Genomic_DNA"/>
</dbReference>
<evidence type="ECO:0000256" key="1">
    <source>
        <dbReference type="ARBA" id="ARBA00022527"/>
    </source>
</evidence>
<dbReference type="AlphaFoldDB" id="A0A9P7E3T1"/>